<feature type="region of interest" description="Disordered" evidence="1">
    <location>
        <begin position="1"/>
        <end position="40"/>
    </location>
</feature>
<accession>A0AAN7W352</accession>
<evidence type="ECO:0000313" key="3">
    <source>
        <dbReference type="Proteomes" id="UP001310594"/>
    </source>
</evidence>
<proteinExistence type="predicted"/>
<gene>
    <name evidence="2" type="ORF">LTR97_006623</name>
</gene>
<dbReference type="Proteomes" id="UP001310594">
    <property type="component" value="Unassembled WGS sequence"/>
</dbReference>
<feature type="compositionally biased region" description="Basic and acidic residues" evidence="1">
    <location>
        <begin position="254"/>
        <end position="268"/>
    </location>
</feature>
<name>A0AAN7W352_9PEZI</name>
<evidence type="ECO:0000256" key="1">
    <source>
        <dbReference type="SAM" id="MobiDB-lite"/>
    </source>
</evidence>
<feature type="region of interest" description="Disordered" evidence="1">
    <location>
        <begin position="242"/>
        <end position="320"/>
    </location>
</feature>
<reference evidence="2" key="1">
    <citation type="submission" date="2023-08" db="EMBL/GenBank/DDBJ databases">
        <title>Black Yeasts Isolated from many extreme environments.</title>
        <authorList>
            <person name="Coleine C."/>
            <person name="Stajich J.E."/>
            <person name="Selbmann L."/>
        </authorList>
    </citation>
    <scope>NUCLEOTIDE SEQUENCE</scope>
    <source>
        <strain evidence="2">CCFEE 5810</strain>
    </source>
</reference>
<evidence type="ECO:0000313" key="2">
    <source>
        <dbReference type="EMBL" id="KAK5698974.1"/>
    </source>
</evidence>
<protein>
    <submittedName>
        <fullName evidence="2">Uncharacterized protein</fullName>
    </submittedName>
</protein>
<feature type="region of interest" description="Disordered" evidence="1">
    <location>
        <begin position="57"/>
        <end position="84"/>
    </location>
</feature>
<organism evidence="2 3">
    <name type="scientific">Elasticomyces elasticus</name>
    <dbReference type="NCBI Taxonomy" id="574655"/>
    <lineage>
        <taxon>Eukaryota</taxon>
        <taxon>Fungi</taxon>
        <taxon>Dikarya</taxon>
        <taxon>Ascomycota</taxon>
        <taxon>Pezizomycotina</taxon>
        <taxon>Dothideomycetes</taxon>
        <taxon>Dothideomycetidae</taxon>
        <taxon>Mycosphaerellales</taxon>
        <taxon>Teratosphaeriaceae</taxon>
        <taxon>Elasticomyces</taxon>
    </lineage>
</organism>
<dbReference type="AlphaFoldDB" id="A0AAN7W352"/>
<dbReference type="EMBL" id="JAVRQU010000009">
    <property type="protein sequence ID" value="KAK5698974.1"/>
    <property type="molecule type" value="Genomic_DNA"/>
</dbReference>
<comment type="caution">
    <text evidence="2">The sequence shown here is derived from an EMBL/GenBank/DDBJ whole genome shotgun (WGS) entry which is preliminary data.</text>
</comment>
<sequence length="320" mass="36474">MARTRHEVAPNAGDMIEPINLTRPLSPELHQPPPEPKKPGRFKLWWRRHILYLDDDGRQKGKRLHKAPPLNHPSRMKPVPKAQDTIDTNKEANVDPQPQLPTLVRSTSRASTFGLRSILNSFKHDLELTFLTTLQKEIYTRLTQVTGTGRLYQGSQADSTAVLELPDEDSTEALAVVQYLTRDLPGHEKELMCRDLHHLLTIDQRTLLREVLFQPLEIRCEGINEQVEAIPTPYEEATVSIKPSPARQATVTEPSHRRSTRVDEDNHRFSRGYRPTRHGGTSSEGQRSEPLQRYYGHHPGSCPPARAESPEFAVPGQWWQ</sequence>